<evidence type="ECO:0000256" key="3">
    <source>
        <dbReference type="ARBA" id="ARBA00022753"/>
    </source>
</evidence>
<evidence type="ECO:0000313" key="9">
    <source>
        <dbReference type="EMBL" id="NDV35536.1"/>
    </source>
</evidence>
<dbReference type="InterPro" id="IPR038358">
    <property type="entry name" value="VPS28_N_sf"/>
</dbReference>
<dbReference type="GO" id="GO:0000813">
    <property type="term" value="C:ESCRT I complex"/>
    <property type="evidence" value="ECO:0007669"/>
    <property type="project" value="InterPro"/>
</dbReference>
<keyword evidence="4 5" id="KW-0653">Protein transport</keyword>
<dbReference type="SUPFAM" id="SSF140427">
    <property type="entry name" value="VPS28 C-terminal domain-like"/>
    <property type="match status" value="1"/>
</dbReference>
<dbReference type="FunFam" id="1.20.120.1130:FF:000001">
    <property type="entry name" value="Vacuolar protein sorting-associated protein 28 homolog"/>
    <property type="match status" value="1"/>
</dbReference>
<feature type="domain" description="VPS28 N-terminal" evidence="8">
    <location>
        <begin position="45"/>
        <end position="153"/>
    </location>
</feature>
<comment type="similarity">
    <text evidence="5">Belongs to the VPS28 family.</text>
</comment>
<dbReference type="GO" id="GO:0043328">
    <property type="term" value="P:protein transport to vacuole involved in ubiquitin-dependent protein catabolic process via the multivesicular body sorting pathway"/>
    <property type="evidence" value="ECO:0007669"/>
    <property type="project" value="TreeGrafter"/>
</dbReference>
<dbReference type="InterPro" id="IPR037206">
    <property type="entry name" value="VPS28_C_sf"/>
</dbReference>
<evidence type="ECO:0000256" key="1">
    <source>
        <dbReference type="ARBA" id="ARBA00004177"/>
    </source>
</evidence>
<organism evidence="9">
    <name type="scientific">Arcella intermedia</name>
    <dbReference type="NCBI Taxonomy" id="1963864"/>
    <lineage>
        <taxon>Eukaryota</taxon>
        <taxon>Amoebozoa</taxon>
        <taxon>Tubulinea</taxon>
        <taxon>Elardia</taxon>
        <taxon>Arcellinida</taxon>
        <taxon>Sphaerothecina</taxon>
        <taxon>Arcellidae</taxon>
        <taxon>Arcella</taxon>
    </lineage>
</organism>
<dbReference type="Pfam" id="PF03997">
    <property type="entry name" value="VPS28"/>
    <property type="match status" value="1"/>
</dbReference>
<dbReference type="InterPro" id="IPR037202">
    <property type="entry name" value="ESCRT_assembly_dom"/>
</dbReference>
<sequence length="248" mass="27761">MLAPPDYKTVVSSGYGSSISLSNVSDGSNQSYRSYTQTTSSSSSTSTTTGIGGKKIKLYSNKKERESYDNLANLFSIIKTTESLEKLFSCNAITPADYKRECSLLISHFKRTQKLTGLVKPENIQQFMMEYQIDAKMAFHRLVEEGIPHTGGSGDTKAVAETVQHFITLMDSLKLEMVAVDQIFPLLQDLIDSSNRSLVSFAGHDRLQNWLSQLNTMKASEELNGDQIRQMSHDLEVAYNNFHKNLHQ</sequence>
<evidence type="ECO:0000256" key="4">
    <source>
        <dbReference type="ARBA" id="ARBA00022927"/>
    </source>
</evidence>
<proteinExistence type="inferred from homology"/>
<dbReference type="GO" id="GO:0044877">
    <property type="term" value="F:protein-containing complex binding"/>
    <property type="evidence" value="ECO:0007669"/>
    <property type="project" value="TreeGrafter"/>
</dbReference>
<feature type="domain" description="VPS28 C-terminal" evidence="7">
    <location>
        <begin position="154"/>
        <end position="247"/>
    </location>
</feature>
<dbReference type="AlphaFoldDB" id="A0A6B2LES6"/>
<dbReference type="PANTHER" id="PTHR12937:SF0">
    <property type="entry name" value="VACUOLAR PROTEIN SORTING-ASSOCIATED PROTEIN 28 HOMOLOG"/>
    <property type="match status" value="1"/>
</dbReference>
<dbReference type="PROSITE" id="PS51313">
    <property type="entry name" value="VPS28_N"/>
    <property type="match status" value="1"/>
</dbReference>
<evidence type="ECO:0000259" key="8">
    <source>
        <dbReference type="PROSITE" id="PS51313"/>
    </source>
</evidence>
<dbReference type="PROSITE" id="PS51310">
    <property type="entry name" value="VPS28_C"/>
    <property type="match status" value="1"/>
</dbReference>
<accession>A0A6B2LES6</accession>
<dbReference type="Gene3D" id="1.20.120.1130">
    <property type="match status" value="1"/>
</dbReference>
<evidence type="ECO:0000256" key="6">
    <source>
        <dbReference type="SAM" id="MobiDB-lite"/>
    </source>
</evidence>
<dbReference type="EMBL" id="GIBP01006567">
    <property type="protein sequence ID" value="NDV35536.1"/>
    <property type="molecule type" value="Transcribed_RNA"/>
</dbReference>
<keyword evidence="2 5" id="KW-0813">Transport</keyword>
<feature type="region of interest" description="Disordered" evidence="6">
    <location>
        <begin position="23"/>
        <end position="51"/>
    </location>
</feature>
<dbReference type="InterPro" id="IPR017899">
    <property type="entry name" value="VPS28_C"/>
</dbReference>
<keyword evidence="3" id="KW-0967">Endosome</keyword>
<evidence type="ECO:0000256" key="5">
    <source>
        <dbReference type="PROSITE-ProRule" id="PRU00642"/>
    </source>
</evidence>
<dbReference type="InterPro" id="IPR017898">
    <property type="entry name" value="VPS28_N"/>
</dbReference>
<comment type="subcellular location">
    <subcellularLocation>
        <location evidence="1">Endosome</location>
    </subcellularLocation>
</comment>
<feature type="compositionally biased region" description="Low complexity" evidence="6">
    <location>
        <begin position="23"/>
        <end position="49"/>
    </location>
</feature>
<dbReference type="Gene3D" id="1.20.1440.200">
    <property type="match status" value="1"/>
</dbReference>
<dbReference type="InterPro" id="IPR007143">
    <property type="entry name" value="Vps28"/>
</dbReference>
<protein>
    <recommendedName>
        <fullName evidence="10">Vacuolar protein sorting-associated protein 28 homolog</fullName>
    </recommendedName>
</protein>
<dbReference type="SUPFAM" id="SSF140111">
    <property type="entry name" value="Endosomal sorting complex assembly domain"/>
    <property type="match status" value="1"/>
</dbReference>
<reference evidence="9" key="1">
    <citation type="journal article" date="2020" name="J. Eukaryot. Microbiol.">
        <title>De novo Sequencing, Assembly and Annotation of the Transcriptome for the Free-Living Testate Amoeba Arcella intermedia.</title>
        <authorList>
            <person name="Ribeiro G.M."/>
            <person name="Porfirio-Sousa A.L."/>
            <person name="Maurer-Alcala X.X."/>
            <person name="Katz L.A."/>
            <person name="Lahr D.J.G."/>
        </authorList>
    </citation>
    <scope>NUCLEOTIDE SEQUENCE</scope>
</reference>
<dbReference type="PANTHER" id="PTHR12937">
    <property type="entry name" value="VACUOLAR PROTEIN SORTING 28, ISOFORM 2 VPS28"/>
    <property type="match status" value="1"/>
</dbReference>
<evidence type="ECO:0000256" key="2">
    <source>
        <dbReference type="ARBA" id="ARBA00022448"/>
    </source>
</evidence>
<name>A0A6B2LES6_9EUKA</name>
<evidence type="ECO:0008006" key="10">
    <source>
        <dbReference type="Google" id="ProtNLM"/>
    </source>
</evidence>
<evidence type="ECO:0000259" key="7">
    <source>
        <dbReference type="PROSITE" id="PS51310"/>
    </source>
</evidence>